<protein>
    <recommendedName>
        <fullName evidence="7 8">Small ribosomal subunit protein bS20</fullName>
    </recommendedName>
</protein>
<keyword evidence="11" id="KW-1185">Reference proteome</keyword>
<dbReference type="PANTHER" id="PTHR33398:SF1">
    <property type="entry name" value="SMALL RIBOSOMAL SUBUNIT PROTEIN BS20C"/>
    <property type="match status" value="1"/>
</dbReference>
<dbReference type="GO" id="GO:0015935">
    <property type="term" value="C:small ribosomal subunit"/>
    <property type="evidence" value="ECO:0007669"/>
    <property type="project" value="TreeGrafter"/>
</dbReference>
<dbReference type="InterPro" id="IPR002583">
    <property type="entry name" value="Ribosomal_bS20"/>
</dbReference>
<dbReference type="SUPFAM" id="SSF46992">
    <property type="entry name" value="Ribosomal protein S20"/>
    <property type="match status" value="1"/>
</dbReference>
<dbReference type="HAMAP" id="MF_00500">
    <property type="entry name" value="Ribosomal_bS20"/>
    <property type="match status" value="1"/>
</dbReference>
<dbReference type="Gene3D" id="1.20.58.110">
    <property type="entry name" value="Ribosomal protein S20"/>
    <property type="match status" value="1"/>
</dbReference>
<accession>A0AB37UEF0</accession>
<dbReference type="RefSeq" id="WP_015152546.1">
    <property type="nucleotide sequence ID" value="NZ_JAVKZF010000002.1"/>
</dbReference>
<evidence type="ECO:0000256" key="8">
    <source>
        <dbReference type="HAMAP-Rule" id="MF_00500"/>
    </source>
</evidence>
<dbReference type="NCBIfam" id="TIGR00029">
    <property type="entry name" value="S20"/>
    <property type="match status" value="1"/>
</dbReference>
<dbReference type="GO" id="GO:0005829">
    <property type="term" value="C:cytosol"/>
    <property type="evidence" value="ECO:0007669"/>
    <property type="project" value="TreeGrafter"/>
</dbReference>
<evidence type="ECO:0000256" key="6">
    <source>
        <dbReference type="ARBA" id="ARBA00023274"/>
    </source>
</evidence>
<dbReference type="PANTHER" id="PTHR33398">
    <property type="entry name" value="30S RIBOSOMAL PROTEIN S20"/>
    <property type="match status" value="1"/>
</dbReference>
<dbReference type="AlphaFoldDB" id="A0AB37UEF0"/>
<keyword evidence="5 8" id="KW-0689">Ribosomal protein</keyword>
<evidence type="ECO:0000256" key="7">
    <source>
        <dbReference type="ARBA" id="ARBA00035136"/>
    </source>
</evidence>
<keyword evidence="4 8" id="KW-0694">RNA-binding</keyword>
<feature type="compositionally biased region" description="Basic residues" evidence="9">
    <location>
        <begin position="75"/>
        <end position="88"/>
    </location>
</feature>
<name>A0AB37UEF0_9CYAN</name>
<evidence type="ECO:0000313" key="10">
    <source>
        <dbReference type="EMBL" id="RUT07466.1"/>
    </source>
</evidence>
<comment type="caution">
    <text evidence="10">The sequence shown here is derived from an EMBL/GenBank/DDBJ whole genome shotgun (WGS) entry which is preliminary data.</text>
</comment>
<keyword evidence="3 8" id="KW-0699">rRNA-binding</keyword>
<evidence type="ECO:0000256" key="1">
    <source>
        <dbReference type="ARBA" id="ARBA00003134"/>
    </source>
</evidence>
<dbReference type="GO" id="GO:0006412">
    <property type="term" value="P:translation"/>
    <property type="evidence" value="ECO:0007669"/>
    <property type="project" value="UniProtKB-UniRule"/>
</dbReference>
<evidence type="ECO:0000313" key="11">
    <source>
        <dbReference type="Proteomes" id="UP000282574"/>
    </source>
</evidence>
<reference evidence="10 11" key="1">
    <citation type="journal article" date="2019" name="Genome Biol. Evol.">
        <title>Day and night: Metabolic profiles and evolutionary relationships of six axenic non-marine cyanobacteria.</title>
        <authorList>
            <person name="Will S.E."/>
            <person name="Henke P."/>
            <person name="Boedeker C."/>
            <person name="Huang S."/>
            <person name="Brinkmann H."/>
            <person name="Rohde M."/>
            <person name="Jarek M."/>
            <person name="Friedl T."/>
            <person name="Seufert S."/>
            <person name="Schumacher M."/>
            <person name="Overmann J."/>
            <person name="Neumann-Schaal M."/>
            <person name="Petersen J."/>
        </authorList>
    </citation>
    <scope>NUCLEOTIDE SEQUENCE [LARGE SCALE GENOMIC DNA]</scope>
    <source>
        <strain evidence="10 11">SAG 39.79</strain>
    </source>
</reference>
<evidence type="ECO:0000256" key="3">
    <source>
        <dbReference type="ARBA" id="ARBA00022730"/>
    </source>
</evidence>
<sequence length="100" mass="11403">MANTKSAIKRVQIAERNRLRNKAYSSAVKTLMKKYFSTLEAYAANPTPELKQEVQQRMSAAYSKIDRAVKRGVLHRNNGARKKSRLAKQLKQYEMAKTSG</sequence>
<comment type="function">
    <text evidence="1 8">Binds directly to 16S ribosomal RNA.</text>
</comment>
<gene>
    <name evidence="8 10" type="primary">rpsT</name>
    <name evidence="8" type="synonym">rps20</name>
    <name evidence="10" type="ORF">DSM107010_50150</name>
</gene>
<dbReference type="EMBL" id="RSCK01000060">
    <property type="protein sequence ID" value="RUT07466.1"/>
    <property type="molecule type" value="Genomic_DNA"/>
</dbReference>
<keyword evidence="6 8" id="KW-0687">Ribonucleoprotein</keyword>
<dbReference type="GO" id="GO:0003735">
    <property type="term" value="F:structural constituent of ribosome"/>
    <property type="evidence" value="ECO:0007669"/>
    <property type="project" value="InterPro"/>
</dbReference>
<feature type="region of interest" description="Disordered" evidence="9">
    <location>
        <begin position="75"/>
        <end position="100"/>
    </location>
</feature>
<evidence type="ECO:0000256" key="5">
    <source>
        <dbReference type="ARBA" id="ARBA00022980"/>
    </source>
</evidence>
<evidence type="ECO:0000256" key="9">
    <source>
        <dbReference type="SAM" id="MobiDB-lite"/>
    </source>
</evidence>
<dbReference type="InterPro" id="IPR036510">
    <property type="entry name" value="Ribosomal_bS20_sf"/>
</dbReference>
<dbReference type="GO" id="GO:0070181">
    <property type="term" value="F:small ribosomal subunit rRNA binding"/>
    <property type="evidence" value="ECO:0007669"/>
    <property type="project" value="TreeGrafter"/>
</dbReference>
<evidence type="ECO:0000256" key="4">
    <source>
        <dbReference type="ARBA" id="ARBA00022884"/>
    </source>
</evidence>
<dbReference type="Proteomes" id="UP000282574">
    <property type="component" value="Unassembled WGS sequence"/>
</dbReference>
<organism evidence="10 11">
    <name type="scientific">Chroococcidiopsis cubana SAG 39.79</name>
    <dbReference type="NCBI Taxonomy" id="388085"/>
    <lineage>
        <taxon>Bacteria</taxon>
        <taxon>Bacillati</taxon>
        <taxon>Cyanobacteriota</taxon>
        <taxon>Cyanophyceae</taxon>
        <taxon>Chroococcidiopsidales</taxon>
        <taxon>Chroococcidiopsidaceae</taxon>
        <taxon>Chroococcidiopsis</taxon>
    </lineage>
</organism>
<comment type="similarity">
    <text evidence="2 8">Belongs to the bacterial ribosomal protein bS20 family.</text>
</comment>
<dbReference type="Pfam" id="PF01649">
    <property type="entry name" value="Ribosomal_S20p"/>
    <property type="match status" value="1"/>
</dbReference>
<proteinExistence type="inferred from homology"/>
<evidence type="ECO:0000256" key="2">
    <source>
        <dbReference type="ARBA" id="ARBA00007634"/>
    </source>
</evidence>
<dbReference type="FunFam" id="1.20.58.110:FF:000001">
    <property type="entry name" value="30S ribosomal protein S20"/>
    <property type="match status" value="1"/>
</dbReference>